<dbReference type="GO" id="GO:0052757">
    <property type="term" value="F:chondroitin hydrolase activity"/>
    <property type="evidence" value="ECO:0007669"/>
    <property type="project" value="TreeGrafter"/>
</dbReference>
<dbReference type="PATRIC" id="fig|797299.3.peg.3102"/>
<dbReference type="KEGG" id="hlr:HALLA_02945"/>
<dbReference type="SUPFAM" id="SSF48208">
    <property type="entry name" value="Six-hairpin glycosidases"/>
    <property type="match status" value="1"/>
</dbReference>
<gene>
    <name evidence="3" type="ORF">HALLA_02945</name>
</gene>
<dbReference type="InterPro" id="IPR008928">
    <property type="entry name" value="6-hairpin_glycosidase_sf"/>
</dbReference>
<dbReference type="Pfam" id="PF07470">
    <property type="entry name" value="Glyco_hydro_88"/>
    <property type="match status" value="1"/>
</dbReference>
<dbReference type="OrthoDB" id="191966at2157"/>
<keyword evidence="4" id="KW-1185">Reference proteome</keyword>
<dbReference type="RefSeq" id="WP_049954276.1">
    <property type="nucleotide sequence ID" value="NZ_CP007056.1"/>
</dbReference>
<dbReference type="PANTHER" id="PTHR36845:SF1">
    <property type="entry name" value="HYDROLASE, PUTATIVE (AFU_ORTHOLOGUE AFUA_7G05090)-RELATED"/>
    <property type="match status" value="1"/>
</dbReference>
<dbReference type="HOGENOM" id="CLU_027158_1_1_2"/>
<dbReference type="EMBL" id="CP007056">
    <property type="protein sequence ID" value="AHG01357.1"/>
    <property type="molecule type" value="Genomic_DNA"/>
</dbReference>
<accession>W0JVL0</accession>
<evidence type="ECO:0000313" key="4">
    <source>
        <dbReference type="Proteomes" id="UP000019024"/>
    </source>
</evidence>
<dbReference type="Gene3D" id="1.50.10.10">
    <property type="match status" value="1"/>
</dbReference>
<sequence length="401" mass="44614">MPREPAAQVAGTADAGLPDRYAESTTVDRAALDQALSVAIDRIDDSLEEFYDRFPTPSSDDLTYGPTDNMDGWTASFWTGLCWLAYEVTGERRFRDAAETQLETFERRLERGDTETHDLGFLYTLSAVAGHRLTGSERYRSMALSAADLLAERFWEAPGLIQAWGDHEAEDESWERGRMIIDTMMNLPLLFWASEETGESRYAAIAETHARTNAHHIVRSDGSTYHTFKCDVESGAPIGGETAQGYDADSCWSRGQTWAIYGYAVAADYADEGAYAQLSAKLANYYLTHLEADSVPRWDFDAPADRNIRDTSAAAIAACGLDELGRQLPLADDRARGYRNAARTTLSSLAENYVAGADSNGLLTDGAYHTLDGDYDECCIWGDYFYVEGLVRATEHWSRYW</sequence>
<dbReference type="InterPro" id="IPR012341">
    <property type="entry name" value="6hp_glycosidase-like_sf"/>
</dbReference>
<name>W0JVL0_9EURY</name>
<dbReference type="InterPro" id="IPR010905">
    <property type="entry name" value="Glyco_hydro_88"/>
</dbReference>
<keyword evidence="3" id="KW-0614">Plasmid</keyword>
<reference evidence="3 4" key="1">
    <citation type="submission" date="2014-01" db="EMBL/GenBank/DDBJ databases">
        <authorList>
            <consortium name="DOE Joint Genome Institute"/>
            <person name="Anderson I."/>
            <person name="Huntemann M."/>
            <person name="Han J."/>
            <person name="Chen A."/>
            <person name="Kyrpides N."/>
            <person name="Mavromatis K."/>
            <person name="Markowitz V."/>
            <person name="Palaniappan K."/>
            <person name="Ivanova N."/>
            <person name="Schaumberg A."/>
            <person name="Pati A."/>
            <person name="Liolios K."/>
            <person name="Nordberg H.P."/>
            <person name="Cantor M.N."/>
            <person name="Hua S.X."/>
            <person name="Woyke T."/>
        </authorList>
    </citation>
    <scope>NUCLEOTIDE SEQUENCE [LARGE SCALE GENOMIC DNA]</scope>
    <source>
        <strain evidence="3 4">XH-48</strain>
        <plasmid evidence="4">1</plasmid>
    </source>
</reference>
<dbReference type="InterPro" id="IPR052369">
    <property type="entry name" value="UG_Glycosaminoglycan_Hydrolase"/>
</dbReference>
<dbReference type="GO" id="GO:0000272">
    <property type="term" value="P:polysaccharide catabolic process"/>
    <property type="evidence" value="ECO:0007669"/>
    <property type="project" value="TreeGrafter"/>
</dbReference>
<dbReference type="Proteomes" id="UP000019024">
    <property type="component" value="Plasmid unnamed"/>
</dbReference>
<protein>
    <submittedName>
        <fullName evidence="3">Glycosyl hydrolase family 88</fullName>
    </submittedName>
</protein>
<dbReference type="AlphaFoldDB" id="W0JVL0"/>
<evidence type="ECO:0000256" key="2">
    <source>
        <dbReference type="ARBA" id="ARBA00038358"/>
    </source>
</evidence>
<dbReference type="eggNOG" id="arCOG02007">
    <property type="taxonomic scope" value="Archaea"/>
</dbReference>
<keyword evidence="1 3" id="KW-0378">Hydrolase</keyword>
<organism evidence="3 4">
    <name type="scientific">Halostagnicola larsenii XH-48</name>
    <dbReference type="NCBI Taxonomy" id="797299"/>
    <lineage>
        <taxon>Archaea</taxon>
        <taxon>Methanobacteriati</taxon>
        <taxon>Methanobacteriota</taxon>
        <taxon>Stenosarchaea group</taxon>
        <taxon>Halobacteria</taxon>
        <taxon>Halobacteriales</taxon>
        <taxon>Natrialbaceae</taxon>
        <taxon>Halostagnicola</taxon>
    </lineage>
</organism>
<evidence type="ECO:0000313" key="3">
    <source>
        <dbReference type="EMBL" id="AHG01357.1"/>
    </source>
</evidence>
<dbReference type="GeneID" id="25146770"/>
<geneLocation type="plasmid" evidence="3">
    <name>unnamed</name>
</geneLocation>
<dbReference type="PANTHER" id="PTHR36845">
    <property type="entry name" value="HYDROLASE, PUTATIVE (AFU_ORTHOLOGUE AFUA_7G05090)-RELATED"/>
    <property type="match status" value="1"/>
</dbReference>
<proteinExistence type="inferred from homology"/>
<comment type="similarity">
    <text evidence="2">Belongs to the glycosyl hydrolase 88 family.</text>
</comment>
<evidence type="ECO:0000256" key="1">
    <source>
        <dbReference type="ARBA" id="ARBA00022801"/>
    </source>
</evidence>